<keyword evidence="1" id="KW-1133">Transmembrane helix</keyword>
<organism evidence="2 3">
    <name type="scientific">Schistosoma mansoni</name>
    <name type="common">Blood fluke</name>
    <dbReference type="NCBI Taxonomy" id="6183"/>
    <lineage>
        <taxon>Eukaryota</taxon>
        <taxon>Metazoa</taxon>
        <taxon>Spiralia</taxon>
        <taxon>Lophotrochozoa</taxon>
        <taxon>Platyhelminthes</taxon>
        <taxon>Trematoda</taxon>
        <taxon>Digenea</taxon>
        <taxon>Strigeidida</taxon>
        <taxon>Schistosomatoidea</taxon>
        <taxon>Schistosomatidae</taxon>
        <taxon>Schistosoma</taxon>
    </lineage>
</organism>
<evidence type="ECO:0000313" key="3">
    <source>
        <dbReference type="WBParaSite" id="Smp_335150.1"/>
    </source>
</evidence>
<feature type="transmembrane region" description="Helical" evidence="1">
    <location>
        <begin position="6"/>
        <end position="24"/>
    </location>
</feature>
<keyword evidence="1" id="KW-0472">Membrane</keyword>
<reference evidence="2" key="1">
    <citation type="journal article" date="2012" name="PLoS Negl. Trop. Dis.">
        <title>A systematically improved high quality genome and transcriptome of the human blood fluke Schistosoma mansoni.</title>
        <authorList>
            <person name="Protasio A.V."/>
            <person name="Tsai I.J."/>
            <person name="Babbage A."/>
            <person name="Nichol S."/>
            <person name="Hunt M."/>
            <person name="Aslett M.A."/>
            <person name="De Silva N."/>
            <person name="Velarde G.S."/>
            <person name="Anderson T.J."/>
            <person name="Clark R.C."/>
            <person name="Davidson C."/>
            <person name="Dillon G.P."/>
            <person name="Holroyd N.E."/>
            <person name="LoVerde P.T."/>
            <person name="Lloyd C."/>
            <person name="McQuillan J."/>
            <person name="Oliveira G."/>
            <person name="Otto T.D."/>
            <person name="Parker-Manuel S.J."/>
            <person name="Quail M.A."/>
            <person name="Wilson R.A."/>
            <person name="Zerlotini A."/>
            <person name="Dunne D.W."/>
            <person name="Berriman M."/>
        </authorList>
    </citation>
    <scope>NUCLEOTIDE SEQUENCE [LARGE SCALE GENOMIC DNA]</scope>
    <source>
        <strain evidence="2">Puerto Rican</strain>
    </source>
</reference>
<keyword evidence="1" id="KW-0812">Transmembrane</keyword>
<dbReference type="WBParaSite" id="Smp_335150.1">
    <property type="protein sequence ID" value="Smp_335150.1"/>
    <property type="gene ID" value="Smp_335150"/>
</dbReference>
<name>A0A5K4FAQ3_SCHMA</name>
<evidence type="ECO:0000256" key="1">
    <source>
        <dbReference type="SAM" id="Phobius"/>
    </source>
</evidence>
<accession>A0A5K4FAQ3</accession>
<evidence type="ECO:0000313" key="2">
    <source>
        <dbReference type="Proteomes" id="UP000008854"/>
    </source>
</evidence>
<dbReference type="InParanoid" id="A0A5K4FAQ3"/>
<reference evidence="3" key="2">
    <citation type="submission" date="2019-11" db="UniProtKB">
        <authorList>
            <consortium name="WormBaseParasite"/>
        </authorList>
    </citation>
    <scope>IDENTIFICATION</scope>
    <source>
        <strain evidence="3">Puerto Rican</strain>
    </source>
</reference>
<protein>
    <submittedName>
        <fullName evidence="3">Hypotheticial protein</fullName>
    </submittedName>
</protein>
<keyword evidence="2" id="KW-1185">Reference proteome</keyword>
<dbReference type="AlphaFoldDB" id="A0A5K4FAQ3"/>
<dbReference type="Proteomes" id="UP000008854">
    <property type="component" value="Unassembled WGS sequence"/>
</dbReference>
<proteinExistence type="predicted"/>
<sequence length="82" mass="9798">MYNSIYSILLISSLLYILCEGIILTEKNREHLIDCLQTCQYSFMTCEYKCFKADFCKNICDKTYYECQKSCYIEVYNSNETF</sequence>